<organism evidence="1 2">
    <name type="scientific">Racocetra persica</name>
    <dbReference type="NCBI Taxonomy" id="160502"/>
    <lineage>
        <taxon>Eukaryota</taxon>
        <taxon>Fungi</taxon>
        <taxon>Fungi incertae sedis</taxon>
        <taxon>Mucoromycota</taxon>
        <taxon>Glomeromycotina</taxon>
        <taxon>Glomeromycetes</taxon>
        <taxon>Diversisporales</taxon>
        <taxon>Gigasporaceae</taxon>
        <taxon>Racocetra</taxon>
    </lineage>
</organism>
<evidence type="ECO:0000313" key="2">
    <source>
        <dbReference type="Proteomes" id="UP000789920"/>
    </source>
</evidence>
<dbReference type="EMBL" id="CAJVQC010118994">
    <property type="protein sequence ID" value="CAG8837922.1"/>
    <property type="molecule type" value="Genomic_DNA"/>
</dbReference>
<sequence length="269" mass="30556">TFCANLPYTLINEIQERRQTPIPKHIEKASWLLSMQVRAELSPKTLASLSDEQLIFILDTIRLQYSMALIDYGSAVGILAAQAISEPLTQYMLDSHHRSVAGGTNKAGLVRVDEIYKARPEEAEQSPSMQLPLIQTPDMSLAFAQEIANATEFLIMKRFVDRYEILLEPISSLKYPPYLDDEIWISNFYKAHPLIQAPTDLTNWCFRLVLDKMSMVLKGVDLELIVQRLRSHHPGSFIVHTPEGSPEIVIRIWLRSSGFRSSKAGMNEE</sequence>
<reference evidence="1" key="1">
    <citation type="submission" date="2021-06" db="EMBL/GenBank/DDBJ databases">
        <authorList>
            <person name="Kallberg Y."/>
            <person name="Tangrot J."/>
            <person name="Rosling A."/>
        </authorList>
    </citation>
    <scope>NUCLEOTIDE SEQUENCE</scope>
    <source>
        <strain evidence="1">MA461A</strain>
    </source>
</reference>
<proteinExistence type="predicted"/>
<evidence type="ECO:0000313" key="1">
    <source>
        <dbReference type="EMBL" id="CAG8837922.1"/>
    </source>
</evidence>
<accession>A0ACA9SGS9</accession>
<feature type="non-terminal residue" evidence="1">
    <location>
        <position position="1"/>
    </location>
</feature>
<protein>
    <submittedName>
        <fullName evidence="1">18838_t:CDS:1</fullName>
    </submittedName>
</protein>
<comment type="caution">
    <text evidence="1">The sequence shown here is derived from an EMBL/GenBank/DDBJ whole genome shotgun (WGS) entry which is preliminary data.</text>
</comment>
<name>A0ACA9SGS9_9GLOM</name>
<keyword evidence="2" id="KW-1185">Reference proteome</keyword>
<gene>
    <name evidence="1" type="ORF">RPERSI_LOCUS30480</name>
</gene>
<dbReference type="Proteomes" id="UP000789920">
    <property type="component" value="Unassembled WGS sequence"/>
</dbReference>
<feature type="non-terminal residue" evidence="1">
    <location>
        <position position="269"/>
    </location>
</feature>